<sequence length="503" mass="58022">MLIVETVAKIRMRYHAQKQGIKQISRELNLSRNTVRKVLREGQTAPVYKPRQVVAPRLEDYKEQLQSWLESDSQLPKKQRCSAMRLHQRLRELGYSGAYDSVQRFVKQWMLDDGKPGKAFIPLYFSPGEAYQFDWSEEVVELGGVVQKIKVAQFRLCYSRMLFVAAFPRETQEMLFAAHAQAFSFFGGIPRRGIYDNMKTAVDGVFTGKERKFNNRFIQMLSHYLVEPTACTPSAGWEKGQVENQVGNIRDWVFVPRLKFKDFDELNRHLTERCLDISKMRVHPELKESRIFEMFEQERQVLRQMDAPFDGYREKSCRISSTCLVNFDRNRYSVECAYANQPVSVRAYADKIIVSSKGRVIAGHLRHFGRDKTIYNPLHYLPLLEKKPGAIRNGAPFHEWALPDGLKKVREILMKDKGGDKAVVSILLAISTHGLEAVDAACKTAISEALIGADYILNHLNRQKDRPIPSEITTPDWLKLAKEPMADMVRYNQLLRGIRHAIH</sequence>
<feature type="domain" description="HTH IS21-type" evidence="6">
    <location>
        <begin position="6"/>
        <end position="69"/>
    </location>
</feature>
<dbReference type="Pfam" id="PF22483">
    <property type="entry name" value="Mu-transpos_C_2"/>
    <property type="match status" value="1"/>
</dbReference>
<dbReference type="PANTHER" id="PTHR35004:SF7">
    <property type="entry name" value="INTEGRASE PROTEIN"/>
    <property type="match status" value="1"/>
</dbReference>
<evidence type="ECO:0000313" key="9">
    <source>
        <dbReference type="EMBL" id="TID40697.1"/>
    </source>
</evidence>
<evidence type="ECO:0000256" key="1">
    <source>
        <dbReference type="ARBA" id="ARBA00009277"/>
    </source>
</evidence>
<evidence type="ECO:0000256" key="2">
    <source>
        <dbReference type="ARBA" id="ARBA00022578"/>
    </source>
</evidence>
<feature type="domain" description="Death" evidence="5">
    <location>
        <begin position="22"/>
        <end position="106"/>
    </location>
</feature>
<dbReference type="Proteomes" id="UP000251035">
    <property type="component" value="Unassembled WGS sequence"/>
</dbReference>
<dbReference type="NCBIfam" id="NF033546">
    <property type="entry name" value="transpos_IS21"/>
    <property type="match status" value="1"/>
</dbReference>
<dbReference type="PANTHER" id="PTHR35004">
    <property type="entry name" value="TRANSPOSASE RV3428C-RELATED"/>
    <property type="match status" value="1"/>
</dbReference>
<dbReference type="SUPFAM" id="SSF53098">
    <property type="entry name" value="Ribonuclease H-like"/>
    <property type="match status" value="1"/>
</dbReference>
<organism evidence="9 11">
    <name type="scientific">Legionella taurinensis</name>
    <dbReference type="NCBI Taxonomy" id="70611"/>
    <lineage>
        <taxon>Bacteria</taxon>
        <taxon>Pseudomonadati</taxon>
        <taxon>Pseudomonadota</taxon>
        <taxon>Gammaproteobacteria</taxon>
        <taxon>Legionellales</taxon>
        <taxon>Legionellaceae</taxon>
        <taxon>Legionella</taxon>
    </lineage>
</organism>
<evidence type="ECO:0000259" key="5">
    <source>
        <dbReference type="PROSITE" id="PS50017"/>
    </source>
</evidence>
<dbReference type="InterPro" id="IPR001584">
    <property type="entry name" value="Integrase_cat-core"/>
</dbReference>
<keyword evidence="4" id="KW-0233">DNA recombination</keyword>
<proteinExistence type="inferred from homology"/>
<dbReference type="InterPro" id="IPR000488">
    <property type="entry name" value="Death_dom"/>
</dbReference>
<dbReference type="EMBL" id="QCXM01000010">
    <property type="protein sequence ID" value="PUT46457.1"/>
    <property type="molecule type" value="Genomic_DNA"/>
</dbReference>
<reference evidence="8 10" key="1">
    <citation type="submission" date="2018-04" db="EMBL/GenBank/DDBJ databases">
        <title>Whole genome sequence comparison of clinical and drinking water Legionella pneumophila isolates associated with the Flint Water Crisis.</title>
        <authorList>
            <person name="Garner E."/>
            <person name="Brown C."/>
            <person name="Schwake O."/>
            <person name="Coil D."/>
            <person name="Jospin G."/>
            <person name="Eisen J."/>
            <person name="Edwards M."/>
            <person name="Pruden A."/>
        </authorList>
    </citation>
    <scope>NUCLEOTIDE SEQUENCE [LARGE SCALE GENOMIC DNA]</scope>
    <source>
        <strain evidence="8 10">Genessee03</strain>
    </source>
</reference>
<dbReference type="Gene3D" id="3.30.420.10">
    <property type="entry name" value="Ribonuclease H-like superfamily/Ribonuclease H"/>
    <property type="match status" value="1"/>
</dbReference>
<dbReference type="RefSeq" id="WP_108294141.1">
    <property type="nucleotide sequence ID" value="NZ_JAWVLH010000026.1"/>
</dbReference>
<evidence type="ECO:0000313" key="8">
    <source>
        <dbReference type="EMBL" id="PUT46457.1"/>
    </source>
</evidence>
<gene>
    <name evidence="8" type="ORF">DB745_10120</name>
    <name evidence="9" type="ORF">DIZ81_11230</name>
</gene>
<evidence type="ECO:0000256" key="4">
    <source>
        <dbReference type="ARBA" id="ARBA00023172"/>
    </source>
</evidence>
<dbReference type="PROSITE" id="PS50017">
    <property type="entry name" value="DEATH_DOMAIN"/>
    <property type="match status" value="1"/>
</dbReference>
<dbReference type="Proteomes" id="UP000306421">
    <property type="component" value="Unassembled WGS sequence"/>
</dbReference>
<protein>
    <submittedName>
        <fullName evidence="9">IS21 family transposase</fullName>
    </submittedName>
</protein>
<comment type="similarity">
    <text evidence="1">Belongs to the transposase IS21/IS408/IS1162 family.</text>
</comment>
<dbReference type="InterPro" id="IPR036397">
    <property type="entry name" value="RNaseH_sf"/>
</dbReference>
<evidence type="ECO:0000256" key="3">
    <source>
        <dbReference type="ARBA" id="ARBA00023125"/>
    </source>
</evidence>
<dbReference type="GO" id="GO:0003677">
    <property type="term" value="F:DNA binding"/>
    <property type="evidence" value="ECO:0007669"/>
    <property type="project" value="UniProtKB-KW"/>
</dbReference>
<dbReference type="InterPro" id="IPR012337">
    <property type="entry name" value="RNaseH-like_sf"/>
</dbReference>
<keyword evidence="2" id="KW-0815">Transposition</keyword>
<dbReference type="PROSITE" id="PS50531">
    <property type="entry name" value="HTH_IS21"/>
    <property type="match status" value="1"/>
</dbReference>
<comment type="caution">
    <text evidence="9">The sequence shown here is derived from an EMBL/GenBank/DDBJ whole genome shotgun (WGS) entry which is preliminary data.</text>
</comment>
<dbReference type="AlphaFoldDB" id="A0AB38N1P6"/>
<dbReference type="EMBL" id="QFGG01000011">
    <property type="protein sequence ID" value="TID40697.1"/>
    <property type="molecule type" value="Genomic_DNA"/>
</dbReference>
<keyword evidence="3" id="KW-0238">DNA-binding</keyword>
<dbReference type="GO" id="GO:0007165">
    <property type="term" value="P:signal transduction"/>
    <property type="evidence" value="ECO:0007669"/>
    <property type="project" value="InterPro"/>
</dbReference>
<evidence type="ECO:0000313" key="11">
    <source>
        <dbReference type="Proteomes" id="UP000306421"/>
    </source>
</evidence>
<dbReference type="PROSITE" id="PS50994">
    <property type="entry name" value="INTEGRASE"/>
    <property type="match status" value="1"/>
</dbReference>
<dbReference type="GO" id="GO:0032196">
    <property type="term" value="P:transposition"/>
    <property type="evidence" value="ECO:0007669"/>
    <property type="project" value="UniProtKB-KW"/>
</dbReference>
<feature type="domain" description="Integrase catalytic" evidence="7">
    <location>
        <begin position="123"/>
        <end position="298"/>
    </location>
</feature>
<dbReference type="InterPro" id="IPR054353">
    <property type="entry name" value="IstA-like_C"/>
</dbReference>
<reference evidence="9 11" key="2">
    <citation type="submission" date="2018-04" db="EMBL/GenBank/DDBJ databases">
        <title>Whole genome sequence comparison of clinical and drinking water Legionella pneumophila isolates.</title>
        <authorList>
            <person name="Garner E."/>
        </authorList>
    </citation>
    <scope>NUCLEOTIDE SEQUENCE [LARGE SCALE GENOMIC DNA]</scope>
    <source>
        <strain evidence="9 11">WH02</strain>
    </source>
</reference>
<evidence type="ECO:0000259" key="6">
    <source>
        <dbReference type="PROSITE" id="PS50531"/>
    </source>
</evidence>
<dbReference type="GO" id="GO:0015074">
    <property type="term" value="P:DNA integration"/>
    <property type="evidence" value="ECO:0007669"/>
    <property type="project" value="InterPro"/>
</dbReference>
<evidence type="ECO:0000259" key="7">
    <source>
        <dbReference type="PROSITE" id="PS50994"/>
    </source>
</evidence>
<dbReference type="InterPro" id="IPR017894">
    <property type="entry name" value="HTH_IS21_transposase_type"/>
</dbReference>
<accession>A0AB38N1P6</accession>
<name>A0AB38N1P6_9GAMM</name>
<keyword evidence="10" id="KW-1185">Reference proteome</keyword>
<evidence type="ECO:0000313" key="10">
    <source>
        <dbReference type="Proteomes" id="UP000251035"/>
    </source>
</evidence>
<dbReference type="GO" id="GO:0006310">
    <property type="term" value="P:DNA recombination"/>
    <property type="evidence" value="ECO:0007669"/>
    <property type="project" value="UniProtKB-KW"/>
</dbReference>